<dbReference type="InterPro" id="IPR000787">
    <property type="entry name" value="Peptidase_M29"/>
</dbReference>
<comment type="cofactor">
    <cofactor evidence="2">
        <name>Mg(2+)</name>
        <dbReference type="ChEBI" id="CHEBI:18420"/>
    </cofactor>
</comment>
<dbReference type="Gene3D" id="3.40.1830.10">
    <property type="entry name" value="Thermophilic metalloprotease (M29)"/>
    <property type="match status" value="1"/>
</dbReference>
<keyword evidence="7" id="KW-0479">Metal-binding</keyword>
<evidence type="ECO:0000256" key="4">
    <source>
        <dbReference type="ARBA" id="ARBA00008236"/>
    </source>
</evidence>
<evidence type="ECO:0000256" key="2">
    <source>
        <dbReference type="ARBA" id="ARBA00001946"/>
    </source>
</evidence>
<keyword evidence="5 10" id="KW-0031">Aminopeptidase</keyword>
<dbReference type="SUPFAM" id="SSF144052">
    <property type="entry name" value="Thermophilic metalloprotease-like"/>
    <property type="match status" value="1"/>
</dbReference>
<evidence type="ECO:0000313" key="11">
    <source>
        <dbReference type="Proteomes" id="UP000623172"/>
    </source>
</evidence>
<dbReference type="InterPro" id="IPR052170">
    <property type="entry name" value="M29_Exopeptidase"/>
</dbReference>
<keyword evidence="8" id="KW-0378">Hydrolase</keyword>
<dbReference type="Pfam" id="PF02073">
    <property type="entry name" value="Peptidase_M29"/>
    <property type="match status" value="1"/>
</dbReference>
<reference evidence="10" key="1">
    <citation type="submission" date="2020-08" db="EMBL/GenBank/DDBJ databases">
        <title>Genome public.</title>
        <authorList>
            <person name="Liu C."/>
            <person name="Sun Q."/>
        </authorList>
    </citation>
    <scope>NUCLEOTIDE SEQUENCE</scope>
    <source>
        <strain evidence="10">NSJ-53</strain>
    </source>
</reference>
<dbReference type="EMBL" id="JACRSR010000002">
    <property type="protein sequence ID" value="MBC8531462.1"/>
    <property type="molecule type" value="Genomic_DNA"/>
</dbReference>
<organism evidence="10 11">
    <name type="scientific">Gehongia tenuis</name>
    <dbReference type="NCBI Taxonomy" id="2763655"/>
    <lineage>
        <taxon>Bacteria</taxon>
        <taxon>Bacillati</taxon>
        <taxon>Bacillota</taxon>
        <taxon>Clostridia</taxon>
        <taxon>Christensenellales</taxon>
        <taxon>Christensenellaceae</taxon>
        <taxon>Gehongia</taxon>
    </lineage>
</organism>
<evidence type="ECO:0000313" key="10">
    <source>
        <dbReference type="EMBL" id="MBC8531462.1"/>
    </source>
</evidence>
<evidence type="ECO:0000256" key="8">
    <source>
        <dbReference type="ARBA" id="ARBA00022801"/>
    </source>
</evidence>
<comment type="cofactor">
    <cofactor evidence="1">
        <name>Co(2+)</name>
        <dbReference type="ChEBI" id="CHEBI:48828"/>
    </cofactor>
</comment>
<comment type="similarity">
    <text evidence="4">Belongs to the peptidase M29 family.</text>
</comment>
<gene>
    <name evidence="10" type="ORF">H8696_06325</name>
</gene>
<keyword evidence="6" id="KW-0645">Protease</keyword>
<dbReference type="RefSeq" id="WP_249316051.1">
    <property type="nucleotide sequence ID" value="NZ_JACRSR010000002.1"/>
</dbReference>
<dbReference type="Proteomes" id="UP000623172">
    <property type="component" value="Unassembled WGS sequence"/>
</dbReference>
<evidence type="ECO:0000256" key="3">
    <source>
        <dbReference type="ARBA" id="ARBA00001947"/>
    </source>
</evidence>
<proteinExistence type="inferred from homology"/>
<evidence type="ECO:0000256" key="5">
    <source>
        <dbReference type="ARBA" id="ARBA00022438"/>
    </source>
</evidence>
<evidence type="ECO:0000256" key="9">
    <source>
        <dbReference type="ARBA" id="ARBA00023049"/>
    </source>
</evidence>
<dbReference type="PANTHER" id="PTHR34448">
    <property type="entry name" value="AMINOPEPTIDASE"/>
    <property type="match status" value="1"/>
</dbReference>
<name>A0A926D508_9FIRM</name>
<accession>A0A926D508</accession>
<comment type="cofactor">
    <cofactor evidence="3">
        <name>Zn(2+)</name>
        <dbReference type="ChEBI" id="CHEBI:29105"/>
    </cofactor>
</comment>
<sequence>MKDPRVQKLAESIVNYACAVKKGEKVLIETHGLDPFFIGEFVKAVYDAGGEPHVNVLVPYLERLLIERCTEGQMDLMFGVDAKRMREMDAFIGIRFPENSFEFNGIPYDKMELYETHYAAKLHNDIRCTRTRWCTLRYPTPAMAQAAGMNLDEFEDFFFNVCNLDYAKMSRAMDPLKKLMDRTDKVRITGRGTDLEFSIKNIGAVKCDGHCNIPDGEVYSSPVRDSVNGVITYNTPSLEGGFCFENIRFEFENGRIVKATANDTERLNKVLDVDEGARYVGEFAIGMNPYITRVMNETLFDEKIMGSIHFTPGNAIHDADNGNRSSVHWDLVFIQTPEFGGGEIIFDGEVIRKDGMFVREDLLALNPENLK</sequence>
<dbReference type="GO" id="GO:0006508">
    <property type="term" value="P:proteolysis"/>
    <property type="evidence" value="ECO:0007669"/>
    <property type="project" value="UniProtKB-KW"/>
</dbReference>
<evidence type="ECO:0000256" key="6">
    <source>
        <dbReference type="ARBA" id="ARBA00022670"/>
    </source>
</evidence>
<keyword evidence="11" id="KW-1185">Reference proteome</keyword>
<keyword evidence="9" id="KW-0482">Metalloprotease</keyword>
<dbReference type="GO" id="GO:0008237">
    <property type="term" value="F:metallopeptidase activity"/>
    <property type="evidence" value="ECO:0007669"/>
    <property type="project" value="UniProtKB-KW"/>
</dbReference>
<evidence type="ECO:0000256" key="7">
    <source>
        <dbReference type="ARBA" id="ARBA00022723"/>
    </source>
</evidence>
<dbReference type="PANTHER" id="PTHR34448:SF1">
    <property type="entry name" value="BLL6088 PROTEIN"/>
    <property type="match status" value="1"/>
</dbReference>
<protein>
    <submittedName>
        <fullName evidence="10">Aminopeptidase</fullName>
    </submittedName>
</protein>
<dbReference type="GO" id="GO:0004177">
    <property type="term" value="F:aminopeptidase activity"/>
    <property type="evidence" value="ECO:0007669"/>
    <property type="project" value="UniProtKB-KW"/>
</dbReference>
<evidence type="ECO:0000256" key="1">
    <source>
        <dbReference type="ARBA" id="ARBA00001941"/>
    </source>
</evidence>
<dbReference type="AlphaFoldDB" id="A0A926D508"/>
<dbReference type="InterPro" id="IPR035097">
    <property type="entry name" value="M29_N-terminal"/>
</dbReference>
<dbReference type="GO" id="GO:0046872">
    <property type="term" value="F:metal ion binding"/>
    <property type="evidence" value="ECO:0007669"/>
    <property type="project" value="UniProtKB-KW"/>
</dbReference>
<comment type="caution">
    <text evidence="10">The sequence shown here is derived from an EMBL/GenBank/DDBJ whole genome shotgun (WGS) entry which is preliminary data.</text>
</comment>